<feature type="region of interest" description="Disordered" evidence="1">
    <location>
        <begin position="233"/>
        <end position="300"/>
    </location>
</feature>
<feature type="compositionally biased region" description="Pro residues" evidence="1">
    <location>
        <begin position="134"/>
        <end position="144"/>
    </location>
</feature>
<feature type="compositionally biased region" description="Pro residues" evidence="1">
    <location>
        <begin position="251"/>
        <end position="263"/>
    </location>
</feature>
<sequence>MKLILISIILCRLSLKVQAHFPSENYPINNGVKGHSPTYFDGPPNYENYGNRVPPHPANPGQVKGNHPNPWLPSPSNDYQNLGNFEDKFPLVITRPYIPNNPNNYGQGQSKNNPNINSWQPEQSPCNTNSKPCGPSPIQPPPNYNPRNYDNYPDYGPSPSLQQPCCNEYFEYNTGQVPINPPQPNMNGNQYYYHQQPYTPPGQNIGQVPLIPPTPPQHFPPPGQNIGQVPFNPPTPQHFPPPGQNIGQVPLVPPPPQNFPPPGQNIGQVPLVPPPPPKHIPPPGQNIGQVPLVPPPPKHF</sequence>
<keyword evidence="2" id="KW-0732">Signal</keyword>
<evidence type="ECO:0000313" key="3">
    <source>
        <dbReference type="EnsemblMetazoa" id="GBRI004012-PA"/>
    </source>
</evidence>
<feature type="region of interest" description="Disordered" evidence="1">
    <location>
        <begin position="53"/>
        <end position="75"/>
    </location>
</feature>
<dbReference type="Proteomes" id="UP000091820">
    <property type="component" value="Unassembled WGS sequence"/>
</dbReference>
<evidence type="ECO:0008006" key="5">
    <source>
        <dbReference type="Google" id="ProtNLM"/>
    </source>
</evidence>
<proteinExistence type="predicted"/>
<feature type="compositionally biased region" description="Low complexity" evidence="1">
    <location>
        <begin position="145"/>
        <end position="157"/>
    </location>
</feature>
<feature type="compositionally biased region" description="Polar residues" evidence="1">
    <location>
        <begin position="100"/>
        <end position="131"/>
    </location>
</feature>
<evidence type="ECO:0000256" key="2">
    <source>
        <dbReference type="SAM" id="SignalP"/>
    </source>
</evidence>
<feature type="chain" id="PRO_5008399881" description="VM domain-containing protein" evidence="2">
    <location>
        <begin position="20"/>
        <end position="300"/>
    </location>
</feature>
<reference evidence="3" key="2">
    <citation type="submission" date="2020-05" db="UniProtKB">
        <authorList>
            <consortium name="EnsemblMetazoa"/>
        </authorList>
    </citation>
    <scope>IDENTIFICATION</scope>
    <source>
        <strain evidence="3">IAEA</strain>
    </source>
</reference>
<dbReference type="VEuPathDB" id="VectorBase:GBRI004012"/>
<keyword evidence="4" id="KW-1185">Reference proteome</keyword>
<name>A0A1A9W2I7_9MUSC</name>
<feature type="signal peptide" evidence="2">
    <location>
        <begin position="1"/>
        <end position="19"/>
    </location>
</feature>
<feature type="region of interest" description="Disordered" evidence="1">
    <location>
        <begin position="100"/>
        <end position="160"/>
    </location>
</feature>
<accession>A0A1A9W2I7</accession>
<evidence type="ECO:0000256" key="1">
    <source>
        <dbReference type="SAM" id="MobiDB-lite"/>
    </source>
</evidence>
<dbReference type="AlphaFoldDB" id="A0A1A9W2I7"/>
<reference evidence="4" key="1">
    <citation type="submission" date="2014-03" db="EMBL/GenBank/DDBJ databases">
        <authorList>
            <person name="Aksoy S."/>
            <person name="Warren W."/>
            <person name="Wilson R.K."/>
        </authorList>
    </citation>
    <scope>NUCLEOTIDE SEQUENCE [LARGE SCALE GENOMIC DNA]</scope>
    <source>
        <strain evidence="4">IAEA</strain>
    </source>
</reference>
<feature type="compositionally biased region" description="Pro residues" evidence="1">
    <location>
        <begin position="233"/>
        <end position="243"/>
    </location>
</feature>
<dbReference type="EnsemblMetazoa" id="GBRI004012-RA">
    <property type="protein sequence ID" value="GBRI004012-PA"/>
    <property type="gene ID" value="GBRI004012"/>
</dbReference>
<protein>
    <recommendedName>
        <fullName evidence="5">VM domain-containing protein</fullName>
    </recommendedName>
</protein>
<evidence type="ECO:0000313" key="4">
    <source>
        <dbReference type="Proteomes" id="UP000091820"/>
    </source>
</evidence>
<organism evidence="3 4">
    <name type="scientific">Glossina brevipalpis</name>
    <dbReference type="NCBI Taxonomy" id="37001"/>
    <lineage>
        <taxon>Eukaryota</taxon>
        <taxon>Metazoa</taxon>
        <taxon>Ecdysozoa</taxon>
        <taxon>Arthropoda</taxon>
        <taxon>Hexapoda</taxon>
        <taxon>Insecta</taxon>
        <taxon>Pterygota</taxon>
        <taxon>Neoptera</taxon>
        <taxon>Endopterygota</taxon>
        <taxon>Diptera</taxon>
        <taxon>Brachycera</taxon>
        <taxon>Muscomorpha</taxon>
        <taxon>Hippoboscoidea</taxon>
        <taxon>Glossinidae</taxon>
        <taxon>Glossina</taxon>
    </lineage>
</organism>
<feature type="compositionally biased region" description="Pro residues" evidence="1">
    <location>
        <begin position="271"/>
        <end position="284"/>
    </location>
</feature>
<dbReference type="STRING" id="37001.A0A1A9W2I7"/>